<dbReference type="RefSeq" id="WP_307569286.1">
    <property type="nucleotide sequence ID" value="NZ_JAUSQU010000002.1"/>
</dbReference>
<protein>
    <submittedName>
        <fullName evidence="2">Uncharacterized protein</fullName>
    </submittedName>
</protein>
<feature type="compositionally biased region" description="Basic and acidic residues" evidence="1">
    <location>
        <begin position="130"/>
        <end position="151"/>
    </location>
</feature>
<accession>A0ABT9QWB2</accession>
<sequence length="420" mass="45768">MEPITFLLWIWLTWGTVRMFTGPKDGTQAQSTFKRATAPTAAKAVKAAAPVAGRAGWAQRADAAARAARTTDWGNPGWWLRAALAAAWSPVTDLRKGREWAWDKYQDRKDRKDRKDRRQDAPEGEIPEVDDQRQDREDRRDEETEDRRQDDPELPEIPAIPEVEASDDQCEDSEDRREDSEDRRQGEQPEPGCNGEPWWRRYQQAANGYEVDVEVVRPRPAELGWPTRSLTAPATDAPGTPVRPAMASIELPPHPSGAAEQIADAVRIGELEGTNTMSKYVAIPGASTTAPRTSTELGGNTHDDAVDLAKKIVKAVKMTSDPAAEAEAMIRASLAAAWNAVDALAAAGISGAVVDRWANTVIAFDGAAKTAQKLVREVNEAHEAAVDAERLQASLGDEIQRAVQAAGRSAANSTGYYGKS</sequence>
<proteinExistence type="predicted"/>
<dbReference type="EMBL" id="JAUSQU010000002">
    <property type="protein sequence ID" value="MDP9850324.1"/>
    <property type="molecule type" value="Genomic_DNA"/>
</dbReference>
<evidence type="ECO:0000313" key="2">
    <source>
        <dbReference type="EMBL" id="MDP9850324.1"/>
    </source>
</evidence>
<reference evidence="2 3" key="1">
    <citation type="submission" date="2023-07" db="EMBL/GenBank/DDBJ databases">
        <title>Sequencing the genomes of 1000 actinobacteria strains.</title>
        <authorList>
            <person name="Klenk H.-P."/>
        </authorList>
    </citation>
    <scope>NUCLEOTIDE SEQUENCE [LARGE SCALE GENOMIC DNA]</scope>
    <source>
        <strain evidence="2 3">DSM 46740</strain>
    </source>
</reference>
<comment type="caution">
    <text evidence="2">The sequence shown here is derived from an EMBL/GenBank/DDBJ whole genome shotgun (WGS) entry which is preliminary data.</text>
</comment>
<feature type="region of interest" description="Disordered" evidence="1">
    <location>
        <begin position="105"/>
        <end position="198"/>
    </location>
</feature>
<keyword evidence="3" id="KW-1185">Reference proteome</keyword>
<feature type="compositionally biased region" description="Basic and acidic residues" evidence="1">
    <location>
        <begin position="174"/>
        <end position="187"/>
    </location>
</feature>
<dbReference type="Proteomes" id="UP001225356">
    <property type="component" value="Unassembled WGS sequence"/>
</dbReference>
<gene>
    <name evidence="2" type="ORF">J2853_009620</name>
</gene>
<evidence type="ECO:0000256" key="1">
    <source>
        <dbReference type="SAM" id="MobiDB-lite"/>
    </source>
</evidence>
<organism evidence="2 3">
    <name type="scientific">Streptosporangium lutulentum</name>
    <dbReference type="NCBI Taxonomy" id="1461250"/>
    <lineage>
        <taxon>Bacteria</taxon>
        <taxon>Bacillati</taxon>
        <taxon>Actinomycetota</taxon>
        <taxon>Actinomycetes</taxon>
        <taxon>Streptosporangiales</taxon>
        <taxon>Streptosporangiaceae</taxon>
        <taxon>Streptosporangium</taxon>
    </lineage>
</organism>
<feature type="compositionally biased region" description="Acidic residues" evidence="1">
    <location>
        <begin position="164"/>
        <end position="173"/>
    </location>
</feature>
<evidence type="ECO:0000313" key="3">
    <source>
        <dbReference type="Proteomes" id="UP001225356"/>
    </source>
</evidence>
<name>A0ABT9QWB2_9ACTN</name>